<dbReference type="EMBL" id="VJMJ01000273">
    <property type="protein sequence ID" value="KAF0724284.1"/>
    <property type="molecule type" value="Genomic_DNA"/>
</dbReference>
<name>A0A6G0WAV0_9STRA</name>
<dbReference type="Proteomes" id="UP000481153">
    <property type="component" value="Unassembled WGS sequence"/>
</dbReference>
<protein>
    <submittedName>
        <fullName evidence="1">Uncharacterized protein</fullName>
    </submittedName>
</protein>
<comment type="caution">
    <text evidence="1">The sequence shown here is derived from an EMBL/GenBank/DDBJ whole genome shotgun (WGS) entry which is preliminary data.</text>
</comment>
<proteinExistence type="predicted"/>
<accession>A0A6G0WAV0</accession>
<gene>
    <name evidence="1" type="ORF">Ae201684_016949</name>
</gene>
<evidence type="ECO:0000313" key="1">
    <source>
        <dbReference type="EMBL" id="KAF0724284.1"/>
    </source>
</evidence>
<dbReference type="VEuPathDB" id="FungiDB:AeMF1_021515"/>
<dbReference type="AlphaFoldDB" id="A0A6G0WAV0"/>
<sequence>MFINLTALKHDSNDKSQLVRVKPSPLTSWLPMFSKKASTQPRSKGGKLSKLAKLTVSQEPLPTIPDCCRRLVKAAMMSSSSSSSLDERVKHRFVDDATLLYSQSTLVGGRRVPFFATQTSRLRRARPFSTALMSIEEEVTVCESCHSYKFSSQAKTITLTKLVRRNYTPEPVDCGVVAKAQEAFI</sequence>
<organism evidence="1 2">
    <name type="scientific">Aphanomyces euteiches</name>
    <dbReference type="NCBI Taxonomy" id="100861"/>
    <lineage>
        <taxon>Eukaryota</taxon>
        <taxon>Sar</taxon>
        <taxon>Stramenopiles</taxon>
        <taxon>Oomycota</taxon>
        <taxon>Saprolegniomycetes</taxon>
        <taxon>Saprolegniales</taxon>
        <taxon>Verrucalvaceae</taxon>
        <taxon>Aphanomyces</taxon>
    </lineage>
</organism>
<reference evidence="1 2" key="1">
    <citation type="submission" date="2019-07" db="EMBL/GenBank/DDBJ databases">
        <title>Genomics analysis of Aphanomyces spp. identifies a new class of oomycete effector associated with host adaptation.</title>
        <authorList>
            <person name="Gaulin E."/>
        </authorList>
    </citation>
    <scope>NUCLEOTIDE SEQUENCE [LARGE SCALE GENOMIC DNA]</scope>
    <source>
        <strain evidence="1 2">ATCC 201684</strain>
    </source>
</reference>
<evidence type="ECO:0000313" key="2">
    <source>
        <dbReference type="Proteomes" id="UP000481153"/>
    </source>
</evidence>
<keyword evidence="2" id="KW-1185">Reference proteome</keyword>